<dbReference type="EMBL" id="CP009268">
    <property type="protein sequence ID" value="AJA51780.1"/>
    <property type="molecule type" value="Genomic_DNA"/>
</dbReference>
<keyword evidence="5" id="KW-0680">Restriction system</keyword>
<dbReference type="GeneID" id="93073884"/>
<keyword evidence="2 10" id="KW-0489">Methyltransferase</keyword>
<dbReference type="PANTHER" id="PTHR33841">
    <property type="entry name" value="DNA METHYLTRANSFERASE YEEA-RELATED"/>
    <property type="match status" value="1"/>
</dbReference>
<dbReference type="PANTHER" id="PTHR33841:SF6">
    <property type="entry name" value="TYPE II METHYLTRANSFERASE M.HINDII"/>
    <property type="match status" value="1"/>
</dbReference>
<dbReference type="PROSITE" id="PS00092">
    <property type="entry name" value="N6_MTASE"/>
    <property type="match status" value="1"/>
</dbReference>
<gene>
    <name evidence="10" type="ORF">CLPA_c17220</name>
    <name evidence="11" type="ORF">CP6013_01459</name>
</gene>
<dbReference type="InterPro" id="IPR011639">
    <property type="entry name" value="MethylTrfase_TaqI-like_dom"/>
</dbReference>
<dbReference type="SUPFAM" id="SSF53335">
    <property type="entry name" value="S-adenosyl-L-methionine-dependent methyltransferases"/>
    <property type="match status" value="1"/>
</dbReference>
<dbReference type="GO" id="GO:0003677">
    <property type="term" value="F:DNA binding"/>
    <property type="evidence" value="ECO:0007669"/>
    <property type="project" value="UniProtKB-KW"/>
</dbReference>
<keyword evidence="4" id="KW-0949">S-adenosyl-L-methionine</keyword>
<dbReference type="Proteomes" id="UP000030905">
    <property type="component" value="Chromosome"/>
</dbReference>
<keyword evidence="6" id="KW-0238">DNA-binding</keyword>
<dbReference type="GO" id="GO:0032259">
    <property type="term" value="P:methylation"/>
    <property type="evidence" value="ECO:0007669"/>
    <property type="project" value="UniProtKB-KW"/>
</dbReference>
<evidence type="ECO:0000256" key="6">
    <source>
        <dbReference type="ARBA" id="ARBA00023125"/>
    </source>
</evidence>
<name>A0A0H3J4G1_CLOPA</name>
<evidence type="ECO:0000313" key="11">
    <source>
        <dbReference type="EMBL" id="KRU12212.1"/>
    </source>
</evidence>
<reference evidence="10 13" key="1">
    <citation type="journal article" date="2015" name="Genome Announc.">
        <title>Complete Genome Sequence of the Nitrogen-Fixing and Solvent-Producing Clostridium pasteurianum DSM 525.</title>
        <authorList>
            <person name="Poehlein A."/>
            <person name="Grosse-Honebrink A."/>
            <person name="Zhang Y."/>
            <person name="Minton N.P."/>
            <person name="Daniel R."/>
        </authorList>
    </citation>
    <scope>NUCLEOTIDE SEQUENCE [LARGE SCALE GENOMIC DNA]</scope>
    <source>
        <strain evidence="10">DSM 525</strain>
        <strain evidence="13">DSM 525 / ATCC 6013</strain>
    </source>
</reference>
<evidence type="ECO:0000256" key="1">
    <source>
        <dbReference type="ARBA" id="ARBA00011900"/>
    </source>
</evidence>
<dbReference type="EMBL" id="JPGY02000001">
    <property type="protein sequence ID" value="KRU12212.1"/>
    <property type="molecule type" value="Genomic_DNA"/>
</dbReference>
<evidence type="ECO:0000256" key="4">
    <source>
        <dbReference type="ARBA" id="ARBA00022691"/>
    </source>
</evidence>
<dbReference type="KEGG" id="cpat:CLPA_c17220"/>
<dbReference type="EC" id="2.1.1.72" evidence="1"/>
<accession>A0A0H3J4G1</accession>
<reference evidence="11" key="2">
    <citation type="submission" date="2015-10" db="EMBL/GenBank/DDBJ databases">
        <title>Improved Draft Genome Sequence of Clostridium pasteurianum Strain ATCC 6013 (DSM 525) Using a Hybrid Next-Generation Sequencing Approach.</title>
        <authorList>
            <person name="Pyne M.E."/>
            <person name="Utturkar S.M."/>
            <person name="Brown S.D."/>
            <person name="Moo-Young M."/>
            <person name="Chung D.A."/>
            <person name="Chou P.C."/>
        </authorList>
    </citation>
    <scope>NUCLEOTIDE SEQUENCE</scope>
    <source>
        <strain evidence="11">ATCC 6013</strain>
    </source>
</reference>
<evidence type="ECO:0000256" key="7">
    <source>
        <dbReference type="ARBA" id="ARBA00047942"/>
    </source>
</evidence>
<proteinExistence type="predicted"/>
<dbReference type="PATRIC" id="fig|1262449.3.peg.1557"/>
<dbReference type="Pfam" id="PF12950">
    <property type="entry name" value="TaqI_C"/>
    <property type="match status" value="1"/>
</dbReference>
<comment type="catalytic activity">
    <reaction evidence="7">
        <text>a 2'-deoxyadenosine in DNA + S-adenosyl-L-methionine = an N(6)-methyl-2'-deoxyadenosine in DNA + S-adenosyl-L-homocysteine + H(+)</text>
        <dbReference type="Rhea" id="RHEA:15197"/>
        <dbReference type="Rhea" id="RHEA-COMP:12418"/>
        <dbReference type="Rhea" id="RHEA-COMP:12419"/>
        <dbReference type="ChEBI" id="CHEBI:15378"/>
        <dbReference type="ChEBI" id="CHEBI:57856"/>
        <dbReference type="ChEBI" id="CHEBI:59789"/>
        <dbReference type="ChEBI" id="CHEBI:90615"/>
        <dbReference type="ChEBI" id="CHEBI:90616"/>
        <dbReference type="EC" id="2.1.1.72"/>
    </reaction>
</comment>
<evidence type="ECO:0000313" key="13">
    <source>
        <dbReference type="Proteomes" id="UP000030905"/>
    </source>
</evidence>
<dbReference type="GO" id="GO:0009007">
    <property type="term" value="F:site-specific DNA-methyltransferase (adenine-specific) activity"/>
    <property type="evidence" value="ECO:0007669"/>
    <property type="project" value="UniProtKB-EC"/>
</dbReference>
<evidence type="ECO:0000259" key="9">
    <source>
        <dbReference type="Pfam" id="PF12950"/>
    </source>
</evidence>
<evidence type="ECO:0000256" key="5">
    <source>
        <dbReference type="ARBA" id="ARBA00022747"/>
    </source>
</evidence>
<dbReference type="AlphaFoldDB" id="A0A0H3J4G1"/>
<feature type="domain" description="Type II methyltransferase M.TaqI-like" evidence="8">
    <location>
        <begin position="135"/>
        <end position="279"/>
    </location>
</feature>
<dbReference type="KEGG" id="cpae:CPAST_c17220"/>
<dbReference type="InterPro" id="IPR002052">
    <property type="entry name" value="DNA_methylase_N6_adenine_CS"/>
</dbReference>
<evidence type="ECO:0000256" key="3">
    <source>
        <dbReference type="ARBA" id="ARBA00022679"/>
    </source>
</evidence>
<keyword evidence="3" id="KW-0808">Transferase</keyword>
<dbReference type="Pfam" id="PF07669">
    <property type="entry name" value="Eco57I"/>
    <property type="match status" value="1"/>
</dbReference>
<dbReference type="RefSeq" id="WP_003443737.1">
    <property type="nucleotide sequence ID" value="NZ_ANZB01000004.1"/>
</dbReference>
<reference evidence="11 12" key="3">
    <citation type="journal article" name="Genome Announc.">
        <title>Improved Draft Genome Sequence of Clostridium pasteurianum Strain ATCC 6013 (DSM 525) Using a Hybrid Next-Generation Sequencing Approach.</title>
        <authorList>
            <person name="Pyne M.E."/>
            <person name="Utturkar S."/>
            <person name="Brown S.D."/>
            <person name="Moo-Young M."/>
            <person name="Chung D.A."/>
            <person name="Chou C.P."/>
        </authorList>
    </citation>
    <scope>NUCLEOTIDE SEQUENCE [LARGE SCALE GENOMIC DNA]</scope>
    <source>
        <strain evidence="11 12">ATCC 6013</strain>
    </source>
</reference>
<evidence type="ECO:0000259" key="8">
    <source>
        <dbReference type="Pfam" id="PF07669"/>
    </source>
</evidence>
<dbReference type="GO" id="GO:0009307">
    <property type="term" value="P:DNA restriction-modification system"/>
    <property type="evidence" value="ECO:0007669"/>
    <property type="project" value="UniProtKB-KW"/>
</dbReference>
<protein>
    <recommendedName>
        <fullName evidence="1">site-specific DNA-methyltransferase (adenine-specific)</fullName>
        <ecNumber evidence="1">2.1.1.72</ecNumber>
    </recommendedName>
</protein>
<dbReference type="InterPro" id="IPR029063">
    <property type="entry name" value="SAM-dependent_MTases_sf"/>
</dbReference>
<evidence type="ECO:0000313" key="10">
    <source>
        <dbReference type="EMBL" id="AJA51780.1"/>
    </source>
</evidence>
<evidence type="ECO:0000256" key="2">
    <source>
        <dbReference type="ARBA" id="ARBA00022603"/>
    </source>
</evidence>
<dbReference type="Gene3D" id="3.40.50.150">
    <property type="entry name" value="Vaccinia Virus protein VP39"/>
    <property type="match status" value="1"/>
</dbReference>
<dbReference type="InterPro" id="IPR050953">
    <property type="entry name" value="N4_N6_ade-DNA_methylase"/>
</dbReference>
<dbReference type="Proteomes" id="UP000028042">
    <property type="component" value="Unassembled WGS sequence"/>
</dbReference>
<keyword evidence="13" id="KW-1185">Reference proteome</keyword>
<evidence type="ECO:0000313" key="12">
    <source>
        <dbReference type="Proteomes" id="UP000028042"/>
    </source>
</evidence>
<dbReference type="eggNOG" id="COG0286">
    <property type="taxonomic scope" value="Bacteria"/>
</dbReference>
<feature type="domain" description="TaqI-like C-terminal specificity" evidence="9">
    <location>
        <begin position="406"/>
        <end position="555"/>
    </location>
</feature>
<organism evidence="10 13">
    <name type="scientific">Clostridium pasteurianum DSM 525 = ATCC 6013</name>
    <dbReference type="NCBI Taxonomy" id="1262449"/>
    <lineage>
        <taxon>Bacteria</taxon>
        <taxon>Bacillati</taxon>
        <taxon>Bacillota</taxon>
        <taxon>Clostridia</taxon>
        <taxon>Eubacteriales</taxon>
        <taxon>Clostridiaceae</taxon>
        <taxon>Clostridium</taxon>
    </lineage>
</organism>
<dbReference type="PRINTS" id="PR00507">
    <property type="entry name" value="N12N6MTFRASE"/>
</dbReference>
<dbReference type="InterPro" id="IPR025931">
    <property type="entry name" value="TaqI_C"/>
</dbReference>
<sequence>MEISTMLKDFLDKINELYNIILQPIDNIYKNISINKYKKKMNMDENQYFSSIYYSFIRKNRAKGIVYTPEEISNYMILNTVKIEDIIDNPFIKIMDPACGCGNIIIPCYKYLLKLYKENIDTINKSNNINLNKKNLNTHIIKNNLFGFDIDKNAIKILLIDIFSESNYIYPDNFIHQDFLVEDVLKKFNVIISNPPYIGQKSIDRDYSLKLKNLYRKVYKDKGDISYCFFQKSILNLEKDGKISFITSRYFLESPSGEELRKIFKELCSIEKIVDFYGIRPFKQVGIDPVIIFLVNSQNMKRDIEIIKPIGDIKKSKKLFYNSIFFNEGKYYKKFYIKKNALNNKGWILRDEIERNIINKIEKNSFTALSNICYSYQGIITGCDRAFIVDDKTVKNEDIERDILKPWIKSSSINKDSINENYKYIIYSDSIDSKENYPRALDHISTYKDRLLNRRECKKGIRKWYHLQWGRNKSIFEGEKIIFPYKSENNRFALDRGSFFSADVYALKLRENVPFTYEYLLFLLNSRIYEFYFKTFGKKLGENLYEYYPNNLMKLCIPTMRDVMEEDYLYNIFKFTEKEIDIIEKQT</sequence>